<proteinExistence type="inferred from homology"/>
<dbReference type="GO" id="GO:0005886">
    <property type="term" value="C:plasma membrane"/>
    <property type="evidence" value="ECO:0007669"/>
    <property type="project" value="UniProtKB-SubCell"/>
</dbReference>
<feature type="transmembrane region" description="Helical" evidence="10">
    <location>
        <begin position="401"/>
        <end position="418"/>
    </location>
</feature>
<keyword evidence="4 10" id="KW-0328">Glycosyltransferase</keyword>
<dbReference type="PANTHER" id="PTHR10050">
    <property type="entry name" value="DOLICHYL-PHOSPHATE-MANNOSE--PROTEIN MANNOSYLTRANSFERASE"/>
    <property type="match status" value="1"/>
</dbReference>
<name>A0A1I0W216_9ACTN</name>
<evidence type="ECO:0000313" key="14">
    <source>
        <dbReference type="EMBL" id="SFA81976.1"/>
    </source>
</evidence>
<comment type="function">
    <text evidence="10">Protein O-mannosyltransferase that catalyzes the transfer of a single mannose residue from a polyprenol phospho-mannosyl lipidic donor to the hydroxyl group of selected serine and threonine residues in acceptor proteins.</text>
</comment>
<comment type="subcellular location">
    <subcellularLocation>
        <location evidence="10">Cell membrane</location>
    </subcellularLocation>
    <subcellularLocation>
        <location evidence="1">Endomembrane system</location>
        <topology evidence="1">Multi-pass membrane protein</topology>
    </subcellularLocation>
</comment>
<evidence type="ECO:0000313" key="15">
    <source>
        <dbReference type="Proteomes" id="UP000199113"/>
    </source>
</evidence>
<dbReference type="UniPathway" id="UPA00378"/>
<evidence type="ECO:0000256" key="9">
    <source>
        <dbReference type="ARBA" id="ARBA00093617"/>
    </source>
</evidence>
<feature type="transmembrane region" description="Helical" evidence="10">
    <location>
        <begin position="143"/>
        <end position="160"/>
    </location>
</feature>
<dbReference type="Pfam" id="PF02366">
    <property type="entry name" value="PMT"/>
    <property type="match status" value="1"/>
</dbReference>
<evidence type="ECO:0000256" key="7">
    <source>
        <dbReference type="ARBA" id="ARBA00022989"/>
    </source>
</evidence>
<dbReference type="Pfam" id="PF16192">
    <property type="entry name" value="PMT_4TMC"/>
    <property type="match status" value="1"/>
</dbReference>
<evidence type="ECO:0000259" key="11">
    <source>
        <dbReference type="Pfam" id="PF02366"/>
    </source>
</evidence>
<dbReference type="InterPro" id="IPR003342">
    <property type="entry name" value="ArnT-like_N"/>
</dbReference>
<feature type="domain" description="Protein O-mannosyl-transferase C-terminal four TM" evidence="12">
    <location>
        <begin position="328"/>
        <end position="525"/>
    </location>
</feature>
<reference evidence="14" key="1">
    <citation type="submission" date="2016-10" db="EMBL/GenBank/DDBJ databases">
        <authorList>
            <person name="de Groot N.N."/>
        </authorList>
    </citation>
    <scope>NUCLEOTIDE SEQUENCE [LARGE SCALE GENOMIC DNA]</scope>
    <source>
        <strain evidence="14">CGMCC 1.10697</strain>
    </source>
</reference>
<comment type="pathway">
    <text evidence="2 10">Protein modification; protein glycosylation.</text>
</comment>
<evidence type="ECO:0000256" key="1">
    <source>
        <dbReference type="ARBA" id="ARBA00004127"/>
    </source>
</evidence>
<feature type="transmembrane region" description="Helical" evidence="10">
    <location>
        <begin position="166"/>
        <end position="184"/>
    </location>
</feature>
<organism evidence="14 15">
    <name type="scientific">Nocardioides alpinus</name>
    <dbReference type="NCBI Taxonomy" id="748909"/>
    <lineage>
        <taxon>Bacteria</taxon>
        <taxon>Bacillati</taxon>
        <taxon>Actinomycetota</taxon>
        <taxon>Actinomycetes</taxon>
        <taxon>Propionibacteriales</taxon>
        <taxon>Nocardioidaceae</taxon>
        <taxon>Nocardioides</taxon>
    </lineage>
</organism>
<evidence type="ECO:0000259" key="12">
    <source>
        <dbReference type="Pfam" id="PF16192"/>
    </source>
</evidence>
<feature type="transmembrane region" description="Helical" evidence="10">
    <location>
        <begin position="255"/>
        <end position="280"/>
    </location>
</feature>
<feature type="transmembrane region" description="Helical" evidence="10">
    <location>
        <begin position="117"/>
        <end position="136"/>
    </location>
</feature>
<feature type="transmembrane region" description="Helical" evidence="10">
    <location>
        <begin position="227"/>
        <end position="243"/>
    </location>
</feature>
<keyword evidence="16" id="KW-1185">Reference proteome</keyword>
<dbReference type="EMBL" id="PJBV01000035">
    <property type="protein sequence ID" value="PKH37596.1"/>
    <property type="molecule type" value="Genomic_DNA"/>
</dbReference>
<evidence type="ECO:0000256" key="5">
    <source>
        <dbReference type="ARBA" id="ARBA00022679"/>
    </source>
</evidence>
<comment type="similarity">
    <text evidence="3 10">Belongs to the glycosyltransferase 39 family.</text>
</comment>
<evidence type="ECO:0000256" key="2">
    <source>
        <dbReference type="ARBA" id="ARBA00004922"/>
    </source>
</evidence>
<dbReference type="InterPro" id="IPR027005">
    <property type="entry name" value="PMT-like"/>
</dbReference>
<feature type="transmembrane region" description="Helical" evidence="10">
    <location>
        <begin position="20"/>
        <end position="38"/>
    </location>
</feature>
<evidence type="ECO:0000256" key="3">
    <source>
        <dbReference type="ARBA" id="ARBA00007222"/>
    </source>
</evidence>
<protein>
    <recommendedName>
        <fullName evidence="9 10">Polyprenol-phosphate-mannose--protein mannosyltransferase</fullName>
        <ecNumber evidence="10">2.4.1.-</ecNumber>
    </recommendedName>
</protein>
<feature type="domain" description="ArnT-like N-terminal" evidence="11">
    <location>
        <begin position="27"/>
        <end position="241"/>
    </location>
</feature>
<evidence type="ECO:0000256" key="8">
    <source>
        <dbReference type="ARBA" id="ARBA00023136"/>
    </source>
</evidence>
<dbReference type="EMBL" id="FOKC01000001">
    <property type="protein sequence ID" value="SFA81976.1"/>
    <property type="molecule type" value="Genomic_DNA"/>
</dbReference>
<evidence type="ECO:0000313" key="13">
    <source>
        <dbReference type="EMBL" id="PKH37596.1"/>
    </source>
</evidence>
<sequence>MTLTATERNRPRWRSEDPLLGWVGAICLASLAFFLRRWHLGTPHQFSFDETYYAKDAWSLLNHGYVRGYVEDADKTILNGDVTGLWLDGPSMIVHPEVGKWLIAGGIKVFGMEPSGWRMASAVIGALMVLLMCRFVRRVTGSTVLGLVAGLLLSIDGLQLVLSRLALLDIFLAFFLLCGVHCVVADRQWLRDRLASGRSSRALGLWRPWLLLGGVAFGLAVGTKWSALYTLAAFGLLAWLWSAGARRAFGQRRPLLRSVLLDAVPAFLALVGVGLVTYLATWTGWLMHADAYEEAFSNTQYTSYGGGEAWPTAGEPDADGLGEVTQSLRSLWSYHQDVYTFHSHFLDDKTHIYASKPSTWLVMGRPVGVDAQTDIQPGSQGCEAPSGSTCIRQILLIGNPVIWWGGCLAMVASLLLWIGARDWRHGVAVLGLASTWLPWFLYDDRPIFFFYAITCLPFMVLSLALAMGHLIGTSDVPTPRRTFGVVVAGSYTVLALIAFAWFWPVWTDVLLTKSEWDARIWFQRWI</sequence>
<feature type="transmembrane region" description="Helical" evidence="10">
    <location>
        <begin position="205"/>
        <end position="221"/>
    </location>
</feature>
<dbReference type="STRING" id="748909.SAMN05192575_101598"/>
<dbReference type="Proteomes" id="UP000199113">
    <property type="component" value="Unassembled WGS sequence"/>
</dbReference>
<keyword evidence="10" id="KW-1003">Cell membrane</keyword>
<feature type="transmembrane region" description="Helical" evidence="10">
    <location>
        <begin position="425"/>
        <end position="442"/>
    </location>
</feature>
<gene>
    <name evidence="13" type="ORF">CXG46_19375</name>
    <name evidence="14" type="ORF">SAMN05192575_101598</name>
</gene>
<dbReference type="PANTHER" id="PTHR10050:SF46">
    <property type="entry name" value="PROTEIN O-MANNOSYL-TRANSFERASE 2"/>
    <property type="match status" value="1"/>
</dbReference>
<dbReference type="GO" id="GO:0004169">
    <property type="term" value="F:dolichyl-phosphate-mannose-protein mannosyltransferase activity"/>
    <property type="evidence" value="ECO:0007669"/>
    <property type="project" value="UniProtKB-UniRule"/>
</dbReference>
<evidence type="ECO:0000256" key="6">
    <source>
        <dbReference type="ARBA" id="ARBA00022692"/>
    </source>
</evidence>
<dbReference type="InterPro" id="IPR032421">
    <property type="entry name" value="PMT_4TMC"/>
</dbReference>
<evidence type="ECO:0000256" key="10">
    <source>
        <dbReference type="RuleBase" id="RU367007"/>
    </source>
</evidence>
<evidence type="ECO:0000256" key="4">
    <source>
        <dbReference type="ARBA" id="ARBA00022676"/>
    </source>
</evidence>
<dbReference type="OrthoDB" id="9776737at2"/>
<keyword evidence="6 10" id="KW-0812">Transmembrane</keyword>
<feature type="transmembrane region" description="Helical" evidence="10">
    <location>
        <begin position="483"/>
        <end position="503"/>
    </location>
</feature>
<reference evidence="13 16" key="2">
    <citation type="submission" date="2017-12" db="EMBL/GenBank/DDBJ databases">
        <title>Pharmacopeia of the Arctic Ocean.</title>
        <authorList>
            <person name="Collins E."/>
            <person name="Ducluzeau A.-L."/>
        </authorList>
    </citation>
    <scope>NUCLEOTIDE SEQUENCE [LARGE SCALE GENOMIC DNA]</scope>
    <source>
        <strain evidence="13 16">DSM 23325</strain>
    </source>
</reference>
<dbReference type="EC" id="2.4.1.-" evidence="10"/>
<feature type="transmembrane region" description="Helical" evidence="10">
    <location>
        <begin position="448"/>
        <end position="471"/>
    </location>
</feature>
<accession>A0A1I0W216</accession>
<dbReference type="GO" id="GO:0012505">
    <property type="term" value="C:endomembrane system"/>
    <property type="evidence" value="ECO:0007669"/>
    <property type="project" value="UniProtKB-SubCell"/>
</dbReference>
<dbReference type="AlphaFoldDB" id="A0A1I0W216"/>
<evidence type="ECO:0000313" key="16">
    <source>
        <dbReference type="Proteomes" id="UP000233565"/>
    </source>
</evidence>
<keyword evidence="8 10" id="KW-0472">Membrane</keyword>
<keyword evidence="7 10" id="KW-1133">Transmembrane helix</keyword>
<dbReference type="Proteomes" id="UP000233565">
    <property type="component" value="Unassembled WGS sequence"/>
</dbReference>
<keyword evidence="5 10" id="KW-0808">Transferase</keyword>
<dbReference type="RefSeq" id="WP_091194022.1">
    <property type="nucleotide sequence ID" value="NZ_FOKC01000001.1"/>
</dbReference>